<evidence type="ECO:0000313" key="1">
    <source>
        <dbReference type="EMBL" id="AYJ38159.1"/>
    </source>
</evidence>
<organism evidence="1 2">
    <name type="scientific">Lactiplantibacillus paraplantarum</name>
    <dbReference type="NCBI Taxonomy" id="60520"/>
    <lineage>
        <taxon>Bacteria</taxon>
        <taxon>Bacillati</taxon>
        <taxon>Bacillota</taxon>
        <taxon>Bacilli</taxon>
        <taxon>Lactobacillales</taxon>
        <taxon>Lactobacillaceae</taxon>
        <taxon>Lactiplantibacillus</taxon>
    </lineage>
</organism>
<evidence type="ECO:0008006" key="3">
    <source>
        <dbReference type="Google" id="ProtNLM"/>
    </source>
</evidence>
<accession>A0AAD0TLS5</accession>
<name>A0AAD0TLS5_9LACO</name>
<protein>
    <recommendedName>
        <fullName evidence="3">Prophage protein</fullName>
    </recommendedName>
</protein>
<proteinExistence type="predicted"/>
<dbReference type="AlphaFoldDB" id="A0AAD0TLS5"/>
<sequence length="104" mass="12317">MTYFDPDEILQTKEEALDYMEVHGIMTDATFPKLNDTGNTDKHMAPVYKYLRENGMYILHTGFYDRTFNFGAIYFMFDANRFDYQTAPAEVKKILKIWSKFQSN</sequence>
<reference evidence="1 2" key="1">
    <citation type="submission" date="2018-10" db="EMBL/GenBank/DDBJ databases">
        <title>Genome seuquencing of Lactobacillus species.</title>
        <authorList>
            <person name="Baek C."/>
            <person name="Yi H."/>
        </authorList>
    </citation>
    <scope>NUCLEOTIDE SEQUENCE [LARGE SCALE GENOMIC DNA]</scope>
    <source>
        <strain evidence="1 2">DSM 10667</strain>
    </source>
</reference>
<gene>
    <name evidence="1" type="ORF">LP667_04655</name>
</gene>
<dbReference type="GeneID" id="77215472"/>
<dbReference type="EMBL" id="CP032744">
    <property type="protein sequence ID" value="AYJ38159.1"/>
    <property type="molecule type" value="Genomic_DNA"/>
</dbReference>
<dbReference type="RefSeq" id="WP_003641356.1">
    <property type="nucleotide sequence ID" value="NZ_AVAI01000132.1"/>
</dbReference>
<dbReference type="Proteomes" id="UP000277896">
    <property type="component" value="Chromosome"/>
</dbReference>
<evidence type="ECO:0000313" key="2">
    <source>
        <dbReference type="Proteomes" id="UP000277896"/>
    </source>
</evidence>